<name>A0A7J7ZXQ6_MYOMY</name>
<dbReference type="AlphaFoldDB" id="A0A7J7ZXQ6"/>
<keyword evidence="2" id="KW-1185">Reference proteome</keyword>
<organism evidence="1 2">
    <name type="scientific">Myotis myotis</name>
    <name type="common">Greater mouse-eared bat</name>
    <name type="synonym">Vespertilio myotis</name>
    <dbReference type="NCBI Taxonomy" id="51298"/>
    <lineage>
        <taxon>Eukaryota</taxon>
        <taxon>Metazoa</taxon>
        <taxon>Chordata</taxon>
        <taxon>Craniata</taxon>
        <taxon>Vertebrata</taxon>
        <taxon>Euteleostomi</taxon>
        <taxon>Mammalia</taxon>
        <taxon>Eutheria</taxon>
        <taxon>Laurasiatheria</taxon>
        <taxon>Chiroptera</taxon>
        <taxon>Yangochiroptera</taxon>
        <taxon>Vespertilionidae</taxon>
        <taxon>Myotis</taxon>
    </lineage>
</organism>
<dbReference type="Proteomes" id="UP000527355">
    <property type="component" value="Unassembled WGS sequence"/>
</dbReference>
<accession>A0A7J7ZXQ6</accession>
<comment type="caution">
    <text evidence="1">The sequence shown here is derived from an EMBL/GenBank/DDBJ whole genome shotgun (WGS) entry which is preliminary data.</text>
</comment>
<evidence type="ECO:0000313" key="2">
    <source>
        <dbReference type="Proteomes" id="UP000527355"/>
    </source>
</evidence>
<evidence type="ECO:0000313" key="1">
    <source>
        <dbReference type="EMBL" id="KAF6379082.1"/>
    </source>
</evidence>
<reference evidence="1 2" key="1">
    <citation type="journal article" date="2020" name="Nature">
        <title>Six reference-quality genomes reveal evolution of bat adaptations.</title>
        <authorList>
            <person name="Jebb D."/>
            <person name="Huang Z."/>
            <person name="Pippel M."/>
            <person name="Hughes G.M."/>
            <person name="Lavrichenko K."/>
            <person name="Devanna P."/>
            <person name="Winkler S."/>
            <person name="Jermiin L.S."/>
            <person name="Skirmuntt E.C."/>
            <person name="Katzourakis A."/>
            <person name="Burkitt-Gray L."/>
            <person name="Ray D.A."/>
            <person name="Sullivan K.A.M."/>
            <person name="Roscito J.G."/>
            <person name="Kirilenko B.M."/>
            <person name="Davalos L.M."/>
            <person name="Corthals A.P."/>
            <person name="Power M.L."/>
            <person name="Jones G."/>
            <person name="Ransome R.D."/>
            <person name="Dechmann D.K.N."/>
            <person name="Locatelli A.G."/>
            <person name="Puechmaille S.J."/>
            <person name="Fedrigo O."/>
            <person name="Jarvis E.D."/>
            <person name="Hiller M."/>
            <person name="Vernes S.C."/>
            <person name="Myers E.W."/>
            <person name="Teeling E.C."/>
        </authorList>
    </citation>
    <scope>NUCLEOTIDE SEQUENCE [LARGE SCALE GENOMIC DNA]</scope>
    <source>
        <strain evidence="1">MMyoMyo1</strain>
        <tissue evidence="1">Flight muscle</tissue>
    </source>
</reference>
<gene>
    <name evidence="1" type="ORF">mMyoMyo1_009926</name>
</gene>
<protein>
    <submittedName>
        <fullName evidence="1">Uncharacterized protein</fullName>
    </submittedName>
</protein>
<proteinExistence type="predicted"/>
<sequence length="133" mass="14858">MWHFMKLKENNFLLKQQWGPCEPEGCLEAVSGPQGKGPFWKTSGNCTSNSNTANQVQSSLLRNSPISGHSVAKKESLLVQTCAMKSVLRCMCVCVWRGVVLMKNHLNFEWFFIKQHTDSNKGHPSIPLSSSSC</sequence>
<dbReference type="EMBL" id="JABWUV010000002">
    <property type="protein sequence ID" value="KAF6379082.1"/>
    <property type="molecule type" value="Genomic_DNA"/>
</dbReference>